<keyword evidence="5 11" id="KW-0812">Transmembrane</keyword>
<feature type="transmembrane region" description="Helical" evidence="11">
    <location>
        <begin position="163"/>
        <end position="185"/>
    </location>
</feature>
<dbReference type="EMBL" id="BMKO01000001">
    <property type="protein sequence ID" value="GGE67516.1"/>
    <property type="molecule type" value="Genomic_DNA"/>
</dbReference>
<dbReference type="InterPro" id="IPR000292">
    <property type="entry name" value="For/NO2_transpt"/>
</dbReference>
<dbReference type="PROSITE" id="PS01005">
    <property type="entry name" value="FORMATE_NITRITE_TP_1"/>
    <property type="match status" value="1"/>
</dbReference>
<comment type="caution">
    <text evidence="12">The sequence shown here is derived from an EMBL/GenBank/DDBJ whole genome shotgun (WGS) entry which is preliminary data.</text>
</comment>
<keyword evidence="7 11" id="KW-0472">Membrane</keyword>
<keyword evidence="3" id="KW-1003">Cell membrane</keyword>
<proteinExistence type="inferred from homology"/>
<keyword evidence="13" id="KW-1185">Reference proteome</keyword>
<dbReference type="PROSITE" id="PS01006">
    <property type="entry name" value="FORMATE_NITRITE_TP_2"/>
    <property type="match status" value="1"/>
</dbReference>
<evidence type="ECO:0000256" key="3">
    <source>
        <dbReference type="ARBA" id="ARBA00022475"/>
    </source>
</evidence>
<evidence type="ECO:0000256" key="7">
    <source>
        <dbReference type="ARBA" id="ARBA00023136"/>
    </source>
</evidence>
<evidence type="ECO:0000256" key="8">
    <source>
        <dbReference type="ARBA" id="ARBA00035914"/>
    </source>
</evidence>
<dbReference type="InterPro" id="IPR024002">
    <property type="entry name" value="For/NO2_transpt_CS"/>
</dbReference>
<dbReference type="PANTHER" id="PTHR30520">
    <property type="entry name" value="FORMATE TRANSPORTER-RELATED"/>
    <property type="match status" value="1"/>
</dbReference>
<sequence length="294" mass="31462">MMNNTPSPFDASTPAQTAQKVEDAAVVKIGRDTQSTLLLAMTAGVFIGLAFIFYVVATAGGSALPYGLNKLIGGLCFSLGLMLVVVLGGELFTSTVLTITARASKRVTTKALLRNWGLVYLGNFIGAMILVGLMIAAKHYDAGHGLIGLGYMKTAQAKLHHDFIQAIALGIMCNIMVCLAVWMAYAGRSVTDKLLAVVLPVAMFVAAGFEHCIANMFLIPMAIISKNLASTEFWTNAGVSPEQFADLTWSQFVFHNLVPVTLGNIVGGALFVGLTYWFVYRRPLLAKQGSETSK</sequence>
<evidence type="ECO:0000256" key="2">
    <source>
        <dbReference type="ARBA" id="ARBA00022448"/>
    </source>
</evidence>
<dbReference type="NCBIfam" id="TIGR00790">
    <property type="entry name" value="fnt"/>
    <property type="match status" value="1"/>
</dbReference>
<evidence type="ECO:0000313" key="13">
    <source>
        <dbReference type="Proteomes" id="UP000606498"/>
    </source>
</evidence>
<feature type="transmembrane region" description="Helical" evidence="11">
    <location>
        <begin position="197"/>
        <end position="224"/>
    </location>
</feature>
<accession>A0ABQ1SXN2</accession>
<evidence type="ECO:0000256" key="9">
    <source>
        <dbReference type="ARBA" id="ARBA00049660"/>
    </source>
</evidence>
<dbReference type="Pfam" id="PF01226">
    <property type="entry name" value="Form_Nir_trans"/>
    <property type="match status" value="1"/>
</dbReference>
<keyword evidence="2" id="KW-0813">Transport</keyword>
<keyword evidence="4" id="KW-0997">Cell inner membrane</keyword>
<comment type="catalytic activity">
    <reaction evidence="8">
        <text>formate(in) = formate(out)</text>
        <dbReference type="Rhea" id="RHEA:29679"/>
        <dbReference type="ChEBI" id="CHEBI:15740"/>
    </reaction>
</comment>
<evidence type="ECO:0000256" key="1">
    <source>
        <dbReference type="ARBA" id="ARBA00004429"/>
    </source>
</evidence>
<feature type="transmembrane region" description="Helical" evidence="11">
    <location>
        <begin position="37"/>
        <end position="59"/>
    </location>
</feature>
<comment type="similarity">
    <text evidence="9">Belongs to the FNT transporter (TC 1.A.16) family.</text>
</comment>
<organism evidence="12 13">
    <name type="scientific">Shewanella carassii</name>
    <dbReference type="NCBI Taxonomy" id="1987584"/>
    <lineage>
        <taxon>Bacteria</taxon>
        <taxon>Pseudomonadati</taxon>
        <taxon>Pseudomonadota</taxon>
        <taxon>Gammaproteobacteria</taxon>
        <taxon>Alteromonadales</taxon>
        <taxon>Shewanellaceae</taxon>
        <taxon>Shewanella</taxon>
    </lineage>
</organism>
<dbReference type="NCBIfam" id="TIGR04060">
    <property type="entry name" value="formate_focA"/>
    <property type="match status" value="1"/>
</dbReference>
<reference evidence="13" key="1">
    <citation type="journal article" date="2019" name="Int. J. Syst. Evol. Microbiol.">
        <title>The Global Catalogue of Microorganisms (GCM) 10K type strain sequencing project: providing services to taxonomists for standard genome sequencing and annotation.</title>
        <authorList>
            <consortium name="The Broad Institute Genomics Platform"/>
            <consortium name="The Broad Institute Genome Sequencing Center for Infectious Disease"/>
            <person name="Wu L."/>
            <person name="Ma J."/>
        </authorList>
    </citation>
    <scope>NUCLEOTIDE SEQUENCE [LARGE SCALE GENOMIC DNA]</scope>
    <source>
        <strain evidence="13">CGMCC 1.16033</strain>
    </source>
</reference>
<evidence type="ECO:0000256" key="5">
    <source>
        <dbReference type="ARBA" id="ARBA00022692"/>
    </source>
</evidence>
<evidence type="ECO:0000256" key="10">
    <source>
        <dbReference type="NCBIfam" id="TIGR04060"/>
    </source>
</evidence>
<comment type="subcellular location">
    <subcellularLocation>
        <location evidence="1">Cell inner membrane</location>
        <topology evidence="1">Multi-pass membrane protein</topology>
    </subcellularLocation>
</comment>
<name>A0ABQ1SXN2_9GAMM</name>
<dbReference type="InterPro" id="IPR023271">
    <property type="entry name" value="Aquaporin-like"/>
</dbReference>
<dbReference type="PANTHER" id="PTHR30520:SF10">
    <property type="entry name" value="FORMATE CHANNEL FOCA-RELATED"/>
    <property type="match status" value="1"/>
</dbReference>
<dbReference type="Gene3D" id="1.20.1080.10">
    <property type="entry name" value="Glycerol uptake facilitator protein"/>
    <property type="match status" value="1"/>
</dbReference>
<protein>
    <recommendedName>
        <fullName evidence="10">Formate transporter FocA</fullName>
    </recommendedName>
</protein>
<dbReference type="InterPro" id="IPR023999">
    <property type="entry name" value="Formate_transptr_FocA"/>
</dbReference>
<evidence type="ECO:0000256" key="6">
    <source>
        <dbReference type="ARBA" id="ARBA00022989"/>
    </source>
</evidence>
<evidence type="ECO:0000256" key="4">
    <source>
        <dbReference type="ARBA" id="ARBA00022519"/>
    </source>
</evidence>
<evidence type="ECO:0000313" key="12">
    <source>
        <dbReference type="EMBL" id="GGE67516.1"/>
    </source>
</evidence>
<dbReference type="Proteomes" id="UP000606498">
    <property type="component" value="Unassembled WGS sequence"/>
</dbReference>
<feature type="transmembrane region" description="Helical" evidence="11">
    <location>
        <begin position="71"/>
        <end position="97"/>
    </location>
</feature>
<keyword evidence="6 11" id="KW-1133">Transmembrane helix</keyword>
<feature type="transmembrane region" description="Helical" evidence="11">
    <location>
        <begin position="118"/>
        <end position="137"/>
    </location>
</feature>
<evidence type="ECO:0000256" key="11">
    <source>
        <dbReference type="SAM" id="Phobius"/>
    </source>
</evidence>
<feature type="transmembrane region" description="Helical" evidence="11">
    <location>
        <begin position="257"/>
        <end position="279"/>
    </location>
</feature>
<gene>
    <name evidence="12" type="primary">focA</name>
    <name evidence="12" type="ORF">GCM10011520_05240</name>
</gene>